<dbReference type="SUPFAM" id="SSF56281">
    <property type="entry name" value="Metallo-hydrolase/oxidoreductase"/>
    <property type="match status" value="1"/>
</dbReference>
<reference evidence="6 7" key="1">
    <citation type="journal article" date="2019" name="Int. J. Syst. Evol. Microbiol.">
        <title>The Global Catalogue of Microorganisms (GCM) 10K type strain sequencing project: providing services to taxonomists for standard genome sequencing and annotation.</title>
        <authorList>
            <consortium name="The Broad Institute Genomics Platform"/>
            <consortium name="The Broad Institute Genome Sequencing Center for Infectious Disease"/>
            <person name="Wu L."/>
            <person name="Ma J."/>
        </authorList>
    </citation>
    <scope>NUCLEOTIDE SEQUENCE [LARGE SCALE GENOMIC DNA]</scope>
    <source>
        <strain evidence="6 7">JCM 9383</strain>
    </source>
</reference>
<evidence type="ECO:0000313" key="6">
    <source>
        <dbReference type="EMBL" id="GAA2791680.1"/>
    </source>
</evidence>
<protein>
    <submittedName>
        <fullName evidence="6">MBL fold metallo-hydrolase</fullName>
    </submittedName>
</protein>
<evidence type="ECO:0000256" key="1">
    <source>
        <dbReference type="ARBA" id="ARBA00007749"/>
    </source>
</evidence>
<dbReference type="InterPro" id="IPR036866">
    <property type="entry name" value="RibonucZ/Hydroxyglut_hydro"/>
</dbReference>
<keyword evidence="3" id="KW-0378">Hydrolase</keyword>
<keyword evidence="4" id="KW-0862">Zinc</keyword>
<dbReference type="PANTHER" id="PTHR42978">
    <property type="entry name" value="QUORUM-QUENCHING LACTONASE YTNP-RELATED-RELATED"/>
    <property type="match status" value="1"/>
</dbReference>
<dbReference type="RefSeq" id="WP_344680089.1">
    <property type="nucleotide sequence ID" value="NZ_BAAAUX010000013.1"/>
</dbReference>
<accession>A0ABN3VCI5</accession>
<dbReference type="SMART" id="SM00849">
    <property type="entry name" value="Lactamase_B"/>
    <property type="match status" value="1"/>
</dbReference>
<evidence type="ECO:0000256" key="4">
    <source>
        <dbReference type="ARBA" id="ARBA00022833"/>
    </source>
</evidence>
<evidence type="ECO:0000256" key="2">
    <source>
        <dbReference type="ARBA" id="ARBA00022723"/>
    </source>
</evidence>
<keyword evidence="2" id="KW-0479">Metal-binding</keyword>
<comment type="caution">
    <text evidence="6">The sequence shown here is derived from an EMBL/GenBank/DDBJ whole genome shotgun (WGS) entry which is preliminary data.</text>
</comment>
<keyword evidence="7" id="KW-1185">Reference proteome</keyword>
<dbReference type="Proteomes" id="UP001500979">
    <property type="component" value="Unassembled WGS sequence"/>
</dbReference>
<evidence type="ECO:0000313" key="7">
    <source>
        <dbReference type="Proteomes" id="UP001500979"/>
    </source>
</evidence>
<dbReference type="Pfam" id="PF00753">
    <property type="entry name" value="Lactamase_B"/>
    <property type="match status" value="1"/>
</dbReference>
<dbReference type="EMBL" id="BAAAUX010000013">
    <property type="protein sequence ID" value="GAA2791680.1"/>
    <property type="molecule type" value="Genomic_DNA"/>
</dbReference>
<organism evidence="6 7">
    <name type="scientific">Saccharopolyspora taberi</name>
    <dbReference type="NCBI Taxonomy" id="60895"/>
    <lineage>
        <taxon>Bacteria</taxon>
        <taxon>Bacillati</taxon>
        <taxon>Actinomycetota</taxon>
        <taxon>Actinomycetes</taxon>
        <taxon>Pseudonocardiales</taxon>
        <taxon>Pseudonocardiaceae</taxon>
        <taxon>Saccharopolyspora</taxon>
    </lineage>
</organism>
<name>A0ABN3VCI5_9PSEU</name>
<evidence type="ECO:0000259" key="5">
    <source>
        <dbReference type="SMART" id="SM00849"/>
    </source>
</evidence>
<dbReference type="PANTHER" id="PTHR42978:SF6">
    <property type="entry name" value="QUORUM-QUENCHING LACTONASE YTNP-RELATED"/>
    <property type="match status" value="1"/>
</dbReference>
<gene>
    <name evidence="6" type="ORF">GCM10010470_28120</name>
</gene>
<dbReference type="InterPro" id="IPR051013">
    <property type="entry name" value="MBL_superfamily_lactonases"/>
</dbReference>
<dbReference type="Gene3D" id="3.60.15.10">
    <property type="entry name" value="Ribonuclease Z/Hydroxyacylglutathione hydrolase-like"/>
    <property type="match status" value="1"/>
</dbReference>
<dbReference type="InterPro" id="IPR001279">
    <property type="entry name" value="Metallo-B-lactamas"/>
</dbReference>
<feature type="domain" description="Metallo-beta-lactamase" evidence="5">
    <location>
        <begin position="64"/>
        <end position="263"/>
    </location>
</feature>
<comment type="similarity">
    <text evidence="1">Belongs to the metallo-beta-lactamase superfamily.</text>
</comment>
<sequence>MTAVVQRWNQVAGIRSIRLGDLRVSYVPDGAVRLKPRGWFPESTAQDWRERTEHLDETGSLVASIGALLVEHGDRAMLIDAGYGPSHQPDDPSNEIIGELRAGELIDNLARLGRRPHEIESVAITHLHTDHIGWACRPGVFPGARYLISEPEWTLRDQHAADVSDEMLERLAHQVVPVADGEEVFPGVRVRLSPGHTPGHASFVVTSKQRRLIVLGDALHNAVQIAQPTWPVRIDVDREQAIRSRQELVAELLEPDTLGFGGHFADVVFGRAVRDGGTARWSPEL</sequence>
<proteinExistence type="inferred from homology"/>
<evidence type="ECO:0000256" key="3">
    <source>
        <dbReference type="ARBA" id="ARBA00022801"/>
    </source>
</evidence>